<comment type="subcellular location">
    <subcellularLocation>
        <location evidence="1">Endomembrane system</location>
        <topology evidence="1">Multi-pass membrane protein</topology>
    </subcellularLocation>
</comment>
<accession>A0A803LT97</accession>
<dbReference type="PANTHER" id="PTHR22883:SF391">
    <property type="entry name" value="PROTEIN S-ACYLTRANSFERASE 3-RELATED"/>
    <property type="match status" value="1"/>
</dbReference>
<evidence type="ECO:0000256" key="1">
    <source>
        <dbReference type="ARBA" id="ARBA00004127"/>
    </source>
</evidence>
<dbReference type="SMR" id="A0A803LT97"/>
<evidence type="ECO:0000256" key="9">
    <source>
        <dbReference type="SAM" id="MobiDB-lite"/>
    </source>
</evidence>
<name>A0A803LT97_CHEQI</name>
<keyword evidence="12" id="KW-1185">Reference proteome</keyword>
<dbReference type="EC" id="2.3.1.225" evidence="8"/>
<evidence type="ECO:0000256" key="2">
    <source>
        <dbReference type="ARBA" id="ARBA00008574"/>
    </source>
</evidence>
<dbReference type="GO" id="GO:0019706">
    <property type="term" value="F:protein-cysteine S-palmitoyltransferase activity"/>
    <property type="evidence" value="ECO:0007669"/>
    <property type="project" value="UniProtKB-EC"/>
</dbReference>
<keyword evidence="7 8" id="KW-0012">Acyltransferase</keyword>
<comment type="catalytic activity">
    <reaction evidence="8">
        <text>L-cysteinyl-[protein] + hexadecanoyl-CoA = S-hexadecanoyl-L-cysteinyl-[protein] + CoA</text>
        <dbReference type="Rhea" id="RHEA:36683"/>
        <dbReference type="Rhea" id="RHEA-COMP:10131"/>
        <dbReference type="Rhea" id="RHEA-COMP:11032"/>
        <dbReference type="ChEBI" id="CHEBI:29950"/>
        <dbReference type="ChEBI" id="CHEBI:57287"/>
        <dbReference type="ChEBI" id="CHEBI:57379"/>
        <dbReference type="ChEBI" id="CHEBI:74151"/>
        <dbReference type="EC" id="2.3.1.225"/>
    </reaction>
</comment>
<dbReference type="PROSITE" id="PS50216">
    <property type="entry name" value="DHHC"/>
    <property type="match status" value="1"/>
</dbReference>
<feature type="domain" description="Palmitoyltransferase DHHC" evidence="10">
    <location>
        <begin position="170"/>
        <end position="290"/>
    </location>
</feature>
<dbReference type="OMA" id="RSHRYGF"/>
<dbReference type="InterPro" id="IPR039859">
    <property type="entry name" value="PFA4/ZDH16/20/ERF2-like"/>
</dbReference>
<evidence type="ECO:0000256" key="4">
    <source>
        <dbReference type="ARBA" id="ARBA00022692"/>
    </source>
</evidence>
<feature type="compositionally biased region" description="Basic and acidic residues" evidence="9">
    <location>
        <begin position="416"/>
        <end position="430"/>
    </location>
</feature>
<reference evidence="11" key="2">
    <citation type="submission" date="2021-03" db="UniProtKB">
        <authorList>
            <consortium name="EnsemblPlants"/>
        </authorList>
    </citation>
    <scope>IDENTIFICATION</scope>
</reference>
<feature type="region of interest" description="Disordered" evidence="9">
    <location>
        <begin position="386"/>
        <end position="430"/>
    </location>
</feature>
<keyword evidence="4 8" id="KW-0812">Transmembrane</keyword>
<feature type="transmembrane region" description="Helical" evidence="8">
    <location>
        <begin position="255"/>
        <end position="278"/>
    </location>
</feature>
<feature type="transmembrane region" description="Helical" evidence="8">
    <location>
        <begin position="214"/>
        <end position="235"/>
    </location>
</feature>
<comment type="domain">
    <text evidence="8">The DHHC domain is required for palmitoyltransferase activity.</text>
</comment>
<evidence type="ECO:0000256" key="6">
    <source>
        <dbReference type="ARBA" id="ARBA00023136"/>
    </source>
</evidence>
<dbReference type="PANTHER" id="PTHR22883">
    <property type="entry name" value="ZINC FINGER DHHC DOMAIN CONTAINING PROTEIN"/>
    <property type="match status" value="1"/>
</dbReference>
<evidence type="ECO:0000256" key="5">
    <source>
        <dbReference type="ARBA" id="ARBA00022989"/>
    </source>
</evidence>
<dbReference type="Gramene" id="AUR62018441-RA">
    <property type="protein sequence ID" value="AUR62018441-RA:cds"/>
    <property type="gene ID" value="AUR62018441"/>
</dbReference>
<evidence type="ECO:0000259" key="10">
    <source>
        <dbReference type="Pfam" id="PF01529"/>
    </source>
</evidence>
<dbReference type="Pfam" id="PF01529">
    <property type="entry name" value="DHHC"/>
    <property type="match status" value="1"/>
</dbReference>
<feature type="compositionally biased region" description="Polar residues" evidence="9">
    <location>
        <begin position="18"/>
        <end position="34"/>
    </location>
</feature>
<dbReference type="InterPro" id="IPR001594">
    <property type="entry name" value="Palmitoyltrfase_DHHC"/>
</dbReference>
<dbReference type="AlphaFoldDB" id="A0A803LT97"/>
<feature type="transmembrane region" description="Helical" evidence="8">
    <location>
        <begin position="65"/>
        <end position="87"/>
    </location>
</feature>
<protein>
    <recommendedName>
        <fullName evidence="8">S-acyltransferase</fullName>
        <ecNumber evidence="8">2.3.1.225</ecNumber>
    </recommendedName>
    <alternativeName>
        <fullName evidence="8">Palmitoyltransferase</fullName>
    </alternativeName>
</protein>
<feature type="compositionally biased region" description="Polar residues" evidence="9">
    <location>
        <begin position="405"/>
        <end position="414"/>
    </location>
</feature>
<evidence type="ECO:0000256" key="3">
    <source>
        <dbReference type="ARBA" id="ARBA00022679"/>
    </source>
</evidence>
<dbReference type="EnsemblPlants" id="AUR62018441-RA">
    <property type="protein sequence ID" value="AUR62018441-RA:cds"/>
    <property type="gene ID" value="AUR62018441"/>
</dbReference>
<keyword evidence="6 8" id="KW-0472">Membrane</keyword>
<dbReference type="GO" id="GO:0005783">
    <property type="term" value="C:endoplasmic reticulum"/>
    <property type="evidence" value="ECO:0007669"/>
    <property type="project" value="TreeGrafter"/>
</dbReference>
<comment type="similarity">
    <text evidence="2 8">Belongs to the DHHC palmitoyltransferase family.</text>
</comment>
<evidence type="ECO:0000313" key="11">
    <source>
        <dbReference type="EnsemblPlants" id="AUR62018441-RA:cds"/>
    </source>
</evidence>
<feature type="region of interest" description="Disordered" evidence="9">
    <location>
        <begin position="1"/>
        <end position="34"/>
    </location>
</feature>
<proteinExistence type="inferred from homology"/>
<evidence type="ECO:0000256" key="8">
    <source>
        <dbReference type="RuleBase" id="RU079119"/>
    </source>
</evidence>
<feature type="transmembrane region" description="Helical" evidence="8">
    <location>
        <begin position="93"/>
        <end position="114"/>
    </location>
</feature>
<sequence>MDDQRKILSRRNSMPPDESSSWNYGSQSMHSTRSSKPERLYKVWPGNNKFLCGGRLVLGPDAGSLYLSSFLIGCPALTFCIRMLVRIKEHDPLYGYGVLTTGVILTFMDLLFLYMTSVRDPGIIPRNHRPIEDEGSGSSSRELVAAGKSGILRIPRTKDVTINGYTVKVKFCDTCRLYRPPRASHCSICNNCVQRFDHHCPWVGQCIGLRNYRFFILFISSSTFLCIYVFTFSLMNLLRRKKSLVHSMSHDVVSVILVVYCFVAVWFVGGLTLFHFYLMSTNQTTYENFRYRYDKGKNPHNFGVVKNIKQVLFTKTPPSAINFRELVIVEDVVIPMTPSDNESYTGFRKNSDQEMTQRLTQSGRWVLQSNYQNLNYADSDEQLKKKVGNQDTSTDQFLLAPGQASAPQGYQATSRDAADMAKKSENVDVR</sequence>
<dbReference type="GO" id="GO:0006612">
    <property type="term" value="P:protein targeting to membrane"/>
    <property type="evidence" value="ECO:0007669"/>
    <property type="project" value="TreeGrafter"/>
</dbReference>
<dbReference type="Proteomes" id="UP000596660">
    <property type="component" value="Unplaced"/>
</dbReference>
<keyword evidence="5 8" id="KW-1133">Transmembrane helix</keyword>
<evidence type="ECO:0000313" key="12">
    <source>
        <dbReference type="Proteomes" id="UP000596660"/>
    </source>
</evidence>
<dbReference type="GO" id="GO:0005794">
    <property type="term" value="C:Golgi apparatus"/>
    <property type="evidence" value="ECO:0007669"/>
    <property type="project" value="TreeGrafter"/>
</dbReference>
<keyword evidence="3 8" id="KW-0808">Transferase</keyword>
<evidence type="ECO:0000256" key="7">
    <source>
        <dbReference type="ARBA" id="ARBA00023315"/>
    </source>
</evidence>
<reference evidence="11" key="1">
    <citation type="journal article" date="2017" name="Nature">
        <title>The genome of Chenopodium quinoa.</title>
        <authorList>
            <person name="Jarvis D.E."/>
            <person name="Ho Y.S."/>
            <person name="Lightfoot D.J."/>
            <person name="Schmoeckel S.M."/>
            <person name="Li B."/>
            <person name="Borm T.J.A."/>
            <person name="Ohyanagi H."/>
            <person name="Mineta K."/>
            <person name="Michell C.T."/>
            <person name="Saber N."/>
            <person name="Kharbatia N.M."/>
            <person name="Rupper R.R."/>
            <person name="Sharp A.R."/>
            <person name="Dally N."/>
            <person name="Boughton B.A."/>
            <person name="Woo Y.H."/>
            <person name="Gao G."/>
            <person name="Schijlen E.G.W.M."/>
            <person name="Guo X."/>
            <person name="Momin A.A."/>
            <person name="Negrao S."/>
            <person name="Al-Babili S."/>
            <person name="Gehring C."/>
            <person name="Roessner U."/>
            <person name="Jung C."/>
            <person name="Murphy K."/>
            <person name="Arold S.T."/>
            <person name="Gojobori T."/>
            <person name="van der Linden C.G."/>
            <person name="van Loo E.N."/>
            <person name="Jellen E.N."/>
            <person name="Maughan P.J."/>
            <person name="Tester M."/>
        </authorList>
    </citation>
    <scope>NUCLEOTIDE SEQUENCE [LARGE SCALE GENOMIC DNA]</scope>
    <source>
        <strain evidence="11">cv. PI 614886</strain>
    </source>
</reference>
<organism evidence="11 12">
    <name type="scientific">Chenopodium quinoa</name>
    <name type="common">Quinoa</name>
    <dbReference type="NCBI Taxonomy" id="63459"/>
    <lineage>
        <taxon>Eukaryota</taxon>
        <taxon>Viridiplantae</taxon>
        <taxon>Streptophyta</taxon>
        <taxon>Embryophyta</taxon>
        <taxon>Tracheophyta</taxon>
        <taxon>Spermatophyta</taxon>
        <taxon>Magnoliopsida</taxon>
        <taxon>eudicotyledons</taxon>
        <taxon>Gunneridae</taxon>
        <taxon>Pentapetalae</taxon>
        <taxon>Caryophyllales</taxon>
        <taxon>Chenopodiaceae</taxon>
        <taxon>Chenopodioideae</taxon>
        <taxon>Atripliceae</taxon>
        <taxon>Chenopodium</taxon>
    </lineage>
</organism>